<evidence type="ECO:0000313" key="2">
    <source>
        <dbReference type="EMBL" id="MBB6051714.1"/>
    </source>
</evidence>
<protein>
    <submittedName>
        <fullName evidence="2">Uncharacterized protein</fullName>
    </submittedName>
</protein>
<dbReference type="Proteomes" id="UP000520814">
    <property type="component" value="Unassembled WGS sequence"/>
</dbReference>
<gene>
    <name evidence="2" type="ORF">HNQ39_003524</name>
</gene>
<sequence length="353" mass="37565">MGRVKIWLIVLFCWLGSLSSTGTAHAVVQWARQYQLPCSGCHAGFPRLNEAGIRFRQLGYRFDPDEKPRVVPEQLIGPTWAPGMTLGTDDSIAIQRRGVKIHVGGAVSSQLAFLVQPTPGEKNAFNMAQAMVNQGAFRLTAGRVYAWENGGGVGAGDRFPTANLPRMLTSLGKVAAGGLGNGFRLDHTDAHANTASVFSTDLRGSGTATPTRGISLTRRYDPKALRYAEVFGGSSQLPGGGTAQRIGATFSHALDGPAASGPRWVLLGGALYGTGGGYLSAGFLEADWLPTNRTLVLIRTDLEQGTVARSTRGGLALGAALQLTAQQRLDLDWIPVRVTSTAAPLNARLRFFY</sequence>
<dbReference type="EMBL" id="JACHGW010000003">
    <property type="protein sequence ID" value="MBB6051714.1"/>
    <property type="molecule type" value="Genomic_DNA"/>
</dbReference>
<proteinExistence type="predicted"/>
<feature type="signal peptide" evidence="1">
    <location>
        <begin position="1"/>
        <end position="26"/>
    </location>
</feature>
<accession>A0A7W9ST39</accession>
<evidence type="ECO:0000313" key="3">
    <source>
        <dbReference type="Proteomes" id="UP000520814"/>
    </source>
</evidence>
<dbReference type="RefSeq" id="WP_184199251.1">
    <property type="nucleotide sequence ID" value="NZ_JACHGW010000003.1"/>
</dbReference>
<evidence type="ECO:0000256" key="1">
    <source>
        <dbReference type="SAM" id="SignalP"/>
    </source>
</evidence>
<organism evidence="2 3">
    <name type="scientific">Armatimonas rosea</name>
    <dbReference type="NCBI Taxonomy" id="685828"/>
    <lineage>
        <taxon>Bacteria</taxon>
        <taxon>Bacillati</taxon>
        <taxon>Armatimonadota</taxon>
        <taxon>Armatimonadia</taxon>
        <taxon>Armatimonadales</taxon>
        <taxon>Armatimonadaceae</taxon>
        <taxon>Armatimonas</taxon>
    </lineage>
</organism>
<dbReference type="AlphaFoldDB" id="A0A7W9ST39"/>
<keyword evidence="3" id="KW-1185">Reference proteome</keyword>
<keyword evidence="1" id="KW-0732">Signal</keyword>
<name>A0A7W9ST39_ARMRO</name>
<feature type="chain" id="PRO_5031081103" evidence="1">
    <location>
        <begin position="27"/>
        <end position="353"/>
    </location>
</feature>
<comment type="caution">
    <text evidence="2">The sequence shown here is derived from an EMBL/GenBank/DDBJ whole genome shotgun (WGS) entry which is preliminary data.</text>
</comment>
<reference evidence="2 3" key="1">
    <citation type="submission" date="2020-08" db="EMBL/GenBank/DDBJ databases">
        <title>Genomic Encyclopedia of Type Strains, Phase IV (KMG-IV): sequencing the most valuable type-strain genomes for metagenomic binning, comparative biology and taxonomic classification.</title>
        <authorList>
            <person name="Goeker M."/>
        </authorList>
    </citation>
    <scope>NUCLEOTIDE SEQUENCE [LARGE SCALE GENOMIC DNA]</scope>
    <source>
        <strain evidence="2 3">DSM 23562</strain>
    </source>
</reference>